<name>A0AAP0X5D4_LIQFO</name>
<reference evidence="1 2" key="1">
    <citation type="journal article" date="2024" name="Plant J.">
        <title>Genome sequences and population genomics reveal climatic adaptation and genomic divergence between two closely related sweetgum species.</title>
        <authorList>
            <person name="Xu W.Q."/>
            <person name="Ren C.Q."/>
            <person name="Zhang X.Y."/>
            <person name="Comes H.P."/>
            <person name="Liu X.H."/>
            <person name="Li Y.G."/>
            <person name="Kettle C.J."/>
            <person name="Jalonen R."/>
            <person name="Gaisberger H."/>
            <person name="Ma Y.Z."/>
            <person name="Qiu Y.X."/>
        </authorList>
    </citation>
    <scope>NUCLEOTIDE SEQUENCE [LARGE SCALE GENOMIC DNA]</scope>
    <source>
        <strain evidence="1">Hangzhou</strain>
    </source>
</reference>
<accession>A0AAP0X5D4</accession>
<gene>
    <name evidence="1" type="ORF">L1049_025185</name>
</gene>
<evidence type="ECO:0000313" key="2">
    <source>
        <dbReference type="Proteomes" id="UP001415857"/>
    </source>
</evidence>
<evidence type="ECO:0000313" key="1">
    <source>
        <dbReference type="EMBL" id="KAK9285983.1"/>
    </source>
</evidence>
<comment type="caution">
    <text evidence="1">The sequence shown here is derived from an EMBL/GenBank/DDBJ whole genome shotgun (WGS) entry which is preliminary data.</text>
</comment>
<dbReference type="EMBL" id="JBBPBK010000005">
    <property type="protein sequence ID" value="KAK9285983.1"/>
    <property type="molecule type" value="Genomic_DNA"/>
</dbReference>
<keyword evidence="2" id="KW-1185">Reference proteome</keyword>
<proteinExistence type="predicted"/>
<sequence>MYYIIEAKLVKGDRNKVLWQRVRVALIIGKTQCPENYEQGGIPVPTECVHKFLLEVEIGGFYGTCNQAKKGKDKALLLDCTLILRKILNQSTYTV</sequence>
<dbReference type="Proteomes" id="UP001415857">
    <property type="component" value="Unassembled WGS sequence"/>
</dbReference>
<protein>
    <submittedName>
        <fullName evidence="1">Uncharacterized protein</fullName>
    </submittedName>
</protein>
<organism evidence="1 2">
    <name type="scientific">Liquidambar formosana</name>
    <name type="common">Formosan gum</name>
    <dbReference type="NCBI Taxonomy" id="63359"/>
    <lineage>
        <taxon>Eukaryota</taxon>
        <taxon>Viridiplantae</taxon>
        <taxon>Streptophyta</taxon>
        <taxon>Embryophyta</taxon>
        <taxon>Tracheophyta</taxon>
        <taxon>Spermatophyta</taxon>
        <taxon>Magnoliopsida</taxon>
        <taxon>eudicotyledons</taxon>
        <taxon>Gunneridae</taxon>
        <taxon>Pentapetalae</taxon>
        <taxon>Saxifragales</taxon>
        <taxon>Altingiaceae</taxon>
        <taxon>Liquidambar</taxon>
    </lineage>
</organism>
<dbReference type="AlphaFoldDB" id="A0AAP0X5D4"/>